<sequence>MKSFQDQLEVPVRTWHGLVYLTADGKYSSTKEQSND</sequence>
<dbReference type="Proteomes" id="UP000003773">
    <property type="component" value="Unassembled WGS sequence"/>
</dbReference>
<dbReference type="EMBL" id="AAXD02000018">
    <property type="protein sequence ID" value="EDN83145.1"/>
    <property type="molecule type" value="Genomic_DNA"/>
</dbReference>
<dbReference type="HOGENOM" id="CLU_3354816_0_0_11"/>
<gene>
    <name evidence="1" type="ORF">BIFADO_00040</name>
</gene>
<name>A7A2L2_BIFAD</name>
<accession>A7A2L2</accession>
<comment type="caution">
    <text evidence="1">The sequence shown here is derived from an EMBL/GenBank/DDBJ whole genome shotgun (WGS) entry which is preliminary data.</text>
</comment>
<proteinExistence type="predicted"/>
<reference evidence="1 2" key="2">
    <citation type="submission" date="2007-05" db="EMBL/GenBank/DDBJ databases">
        <title>Draft genome sequence of Bifidobacterium adolescentis (L2-32).</title>
        <authorList>
            <person name="Sudarsanam P."/>
            <person name="Ley R."/>
            <person name="Guruge J."/>
            <person name="Turnbaugh P.J."/>
            <person name="Mahowald M."/>
            <person name="Liep D."/>
            <person name="Gordon J."/>
        </authorList>
    </citation>
    <scope>NUCLEOTIDE SEQUENCE [LARGE SCALE GENOMIC DNA]</scope>
    <source>
        <strain evidence="1 2">L2-32</strain>
    </source>
</reference>
<protein>
    <submittedName>
        <fullName evidence="1">Uncharacterized protein</fullName>
    </submittedName>
</protein>
<evidence type="ECO:0000313" key="1">
    <source>
        <dbReference type="EMBL" id="EDN83145.1"/>
    </source>
</evidence>
<organism evidence="1 2">
    <name type="scientific">Bifidobacterium adolescentis L2-32</name>
    <dbReference type="NCBI Taxonomy" id="411481"/>
    <lineage>
        <taxon>Bacteria</taxon>
        <taxon>Bacillati</taxon>
        <taxon>Actinomycetota</taxon>
        <taxon>Actinomycetes</taxon>
        <taxon>Bifidobacteriales</taxon>
        <taxon>Bifidobacteriaceae</taxon>
        <taxon>Bifidobacterium</taxon>
    </lineage>
</organism>
<evidence type="ECO:0000313" key="2">
    <source>
        <dbReference type="Proteomes" id="UP000003773"/>
    </source>
</evidence>
<reference evidence="1 2" key="1">
    <citation type="submission" date="2007-04" db="EMBL/GenBank/DDBJ databases">
        <authorList>
            <person name="Fulton L."/>
            <person name="Clifton S."/>
            <person name="Fulton B."/>
            <person name="Xu J."/>
            <person name="Minx P."/>
            <person name="Pepin K.H."/>
            <person name="Johnson M."/>
            <person name="Thiruvilangam P."/>
            <person name="Bhonagiri V."/>
            <person name="Nash W.E."/>
            <person name="Mardis E.R."/>
            <person name="Wilson R.K."/>
        </authorList>
    </citation>
    <scope>NUCLEOTIDE SEQUENCE [LARGE SCALE GENOMIC DNA]</scope>
    <source>
        <strain evidence="1 2">L2-32</strain>
    </source>
</reference>
<dbReference type="AlphaFoldDB" id="A7A2L2"/>